<protein>
    <recommendedName>
        <fullName evidence="6">Pentatricopeptide repeat protein</fullName>
    </recommendedName>
</protein>
<evidence type="ECO:0000313" key="4">
    <source>
        <dbReference type="EMBL" id="KAK3328509.1"/>
    </source>
</evidence>
<sequence>MSKTAIAAATAAALARASNLLERQKCCSYSQCPWESKSYGGNLTHTHTHTPIRRGLTPDPAPPPPSTLVERLAKVPVRRHGLHDSVVVKPVTQHPQDLQTRHSRHEHHVSIRQQELLEEKRLSKHAPAPDWRVILQNLSDWTPTRSPRHLHDAAVKVIIPPGSARLLFDDTDIDLGEIQSRTGCQILMHRGNTEWEDLEETNEDQSRGVTDPEQNTVLLLSGTRDALDAAVKDILAITRRLTVISTSNDTETVIHDGDSEPGASPKPRDHQVKALSTKHYPVSQSHMFNRRADDVPRPQEWTTATFSRYVATLTTSRMMPRLERRLYGDSDTHKHAVVRCLLAVFQEPAASSAISNSAFKHALAYMARHGVTFTTATRNLFDQVAALGFRMDTEVFNILAQSCVKDRDLRSFHRIIRLMVSRGYQPNFRTWLLFLQMIEAEEVRRYILHAMDTRNLLAVPDAARKVAQEMAGHDAYRAVQLGHDCKTFMDSQDALYGPNWLSTFAGSKIIDTFGRYGKMDAVMDVLAAMFASGEAAQPNVVTLNTVLTHCSRSYLVDLAIDFVRLFEHHGVTSRDPLTYHLLFQMACYARKPQVVSAIWRYAHLVNASSHGMRRRAAQILGGEVAFTRLTGRLKVAAADDEEAALKLKMTLVKNLLLGDFELAMEQEAAKQTASNMPRAKDTPAKKNPSHAIEEVQVPMSILPDAIAIRTQAGKNNTATDADPDPTEVLLNIARATESKDARFKAMEAMLDWYDRISLDLEPALPLGHLMKEAIAHDRKVHSGLRDGTMPSLPLGCLPLPTRLMKRRNFSDEILDR</sequence>
<dbReference type="PANTHER" id="PTHR47933">
    <property type="entry name" value="PENTATRICOPEPTIDE REPEAT-CONTAINING PROTEIN 1, MITOCHONDRIAL"/>
    <property type="match status" value="1"/>
</dbReference>
<dbReference type="InterPro" id="IPR051240">
    <property type="entry name" value="Mito_RNA-Proc/Resp"/>
</dbReference>
<dbReference type="NCBIfam" id="TIGR00756">
    <property type="entry name" value="PPR"/>
    <property type="match status" value="1"/>
</dbReference>
<evidence type="ECO:0000313" key="5">
    <source>
        <dbReference type="Proteomes" id="UP001286456"/>
    </source>
</evidence>
<feature type="repeat" description="PPR" evidence="2">
    <location>
        <begin position="392"/>
        <end position="426"/>
    </location>
</feature>
<evidence type="ECO:0008006" key="6">
    <source>
        <dbReference type="Google" id="ProtNLM"/>
    </source>
</evidence>
<dbReference type="AlphaFoldDB" id="A0AAE0INW3"/>
<dbReference type="PROSITE" id="PS51375">
    <property type="entry name" value="PPR"/>
    <property type="match status" value="1"/>
</dbReference>
<evidence type="ECO:0000256" key="3">
    <source>
        <dbReference type="SAM" id="MobiDB-lite"/>
    </source>
</evidence>
<dbReference type="InterPro" id="IPR002885">
    <property type="entry name" value="PPR_rpt"/>
</dbReference>
<dbReference type="Proteomes" id="UP001286456">
    <property type="component" value="Unassembled WGS sequence"/>
</dbReference>
<dbReference type="InterPro" id="IPR011990">
    <property type="entry name" value="TPR-like_helical_dom_sf"/>
</dbReference>
<name>A0AAE0INW3_9PEZI</name>
<comment type="caution">
    <text evidence="4">The sequence shown here is derived from an EMBL/GenBank/DDBJ whole genome shotgun (WGS) entry which is preliminary data.</text>
</comment>
<keyword evidence="5" id="KW-1185">Reference proteome</keyword>
<accession>A0AAE0INW3</accession>
<reference evidence="4" key="2">
    <citation type="submission" date="2023-06" db="EMBL/GenBank/DDBJ databases">
        <authorList>
            <consortium name="Lawrence Berkeley National Laboratory"/>
            <person name="Haridas S."/>
            <person name="Hensen N."/>
            <person name="Bonometti L."/>
            <person name="Westerberg I."/>
            <person name="Brannstrom I.O."/>
            <person name="Guillou S."/>
            <person name="Cros-Aarteil S."/>
            <person name="Calhoun S."/>
            <person name="Kuo A."/>
            <person name="Mondo S."/>
            <person name="Pangilinan J."/>
            <person name="Riley R."/>
            <person name="Labutti K."/>
            <person name="Andreopoulos B."/>
            <person name="Lipzen A."/>
            <person name="Chen C."/>
            <person name="Yanf M."/>
            <person name="Daum C."/>
            <person name="Ng V."/>
            <person name="Clum A."/>
            <person name="Steindorff A."/>
            <person name="Ohm R."/>
            <person name="Martin F."/>
            <person name="Silar P."/>
            <person name="Natvig D."/>
            <person name="Lalanne C."/>
            <person name="Gautier V."/>
            <person name="Ament-Velasquez S.L."/>
            <person name="Kruys A."/>
            <person name="Hutchinson M.I."/>
            <person name="Powell A.J."/>
            <person name="Barry K."/>
            <person name="Miller A.N."/>
            <person name="Grigoriev I.V."/>
            <person name="Debuchy R."/>
            <person name="Gladieux P."/>
            <person name="Thoren M.H."/>
            <person name="Johannesson H."/>
        </authorList>
    </citation>
    <scope>NUCLEOTIDE SEQUENCE</scope>
    <source>
        <strain evidence="4">SMH4131-1</strain>
    </source>
</reference>
<evidence type="ECO:0000256" key="2">
    <source>
        <dbReference type="PROSITE-ProRule" id="PRU00708"/>
    </source>
</evidence>
<keyword evidence="1" id="KW-0677">Repeat</keyword>
<reference evidence="4" key="1">
    <citation type="journal article" date="2023" name="Mol. Phylogenet. Evol.">
        <title>Genome-scale phylogeny and comparative genomics of the fungal order Sordariales.</title>
        <authorList>
            <person name="Hensen N."/>
            <person name="Bonometti L."/>
            <person name="Westerberg I."/>
            <person name="Brannstrom I.O."/>
            <person name="Guillou S."/>
            <person name="Cros-Aarteil S."/>
            <person name="Calhoun S."/>
            <person name="Haridas S."/>
            <person name="Kuo A."/>
            <person name="Mondo S."/>
            <person name="Pangilinan J."/>
            <person name="Riley R."/>
            <person name="LaButti K."/>
            <person name="Andreopoulos B."/>
            <person name="Lipzen A."/>
            <person name="Chen C."/>
            <person name="Yan M."/>
            <person name="Daum C."/>
            <person name="Ng V."/>
            <person name="Clum A."/>
            <person name="Steindorff A."/>
            <person name="Ohm R.A."/>
            <person name="Martin F."/>
            <person name="Silar P."/>
            <person name="Natvig D.O."/>
            <person name="Lalanne C."/>
            <person name="Gautier V."/>
            <person name="Ament-Velasquez S.L."/>
            <person name="Kruys A."/>
            <person name="Hutchinson M.I."/>
            <person name="Powell A.J."/>
            <person name="Barry K."/>
            <person name="Miller A.N."/>
            <person name="Grigoriev I.V."/>
            <person name="Debuchy R."/>
            <person name="Gladieux P."/>
            <person name="Hiltunen Thoren M."/>
            <person name="Johannesson H."/>
        </authorList>
    </citation>
    <scope>NUCLEOTIDE SEQUENCE</scope>
    <source>
        <strain evidence="4">SMH4131-1</strain>
    </source>
</reference>
<feature type="region of interest" description="Disordered" evidence="3">
    <location>
        <begin position="668"/>
        <end position="690"/>
    </location>
</feature>
<organism evidence="4 5">
    <name type="scientific">Cercophora scortea</name>
    <dbReference type="NCBI Taxonomy" id="314031"/>
    <lineage>
        <taxon>Eukaryota</taxon>
        <taxon>Fungi</taxon>
        <taxon>Dikarya</taxon>
        <taxon>Ascomycota</taxon>
        <taxon>Pezizomycotina</taxon>
        <taxon>Sordariomycetes</taxon>
        <taxon>Sordariomycetidae</taxon>
        <taxon>Sordariales</taxon>
        <taxon>Lasiosphaeriaceae</taxon>
        <taxon>Cercophora</taxon>
    </lineage>
</organism>
<dbReference type="InterPro" id="IPR036612">
    <property type="entry name" value="KH_dom_type_1_sf"/>
</dbReference>
<dbReference type="PANTHER" id="PTHR47933:SF11">
    <property type="entry name" value="PENTATRICOPEPTIDE REPEAT-CONTAINING PROTEIN 2"/>
    <property type="match status" value="1"/>
</dbReference>
<dbReference type="EMBL" id="JAUEPO010000003">
    <property type="protein sequence ID" value="KAK3328509.1"/>
    <property type="molecule type" value="Genomic_DNA"/>
</dbReference>
<gene>
    <name evidence="4" type="ORF">B0T19DRAFT_424796</name>
</gene>
<evidence type="ECO:0000256" key="1">
    <source>
        <dbReference type="ARBA" id="ARBA00022737"/>
    </source>
</evidence>
<dbReference type="SUPFAM" id="SSF54791">
    <property type="entry name" value="Eukaryotic type KH-domain (KH-domain type I)"/>
    <property type="match status" value="1"/>
</dbReference>
<dbReference type="GO" id="GO:0003729">
    <property type="term" value="F:mRNA binding"/>
    <property type="evidence" value="ECO:0007669"/>
    <property type="project" value="TreeGrafter"/>
</dbReference>
<dbReference type="Gene3D" id="1.25.40.10">
    <property type="entry name" value="Tetratricopeptide repeat domain"/>
    <property type="match status" value="2"/>
</dbReference>
<proteinExistence type="predicted"/>